<sequence length="126" mass="12091">MANDSQPLFRPGADITGLATAAITGKTCVGISATRDATTGLIKVATATAAAKAFGVACADIASGAIGLIRRGGILPVTAGGSISAGAQVEVGTGGKVVTLASGIAVGQAVEDGTNNNPIFIAFYGA</sequence>
<name>A0ABS0CX62_9NOCA</name>
<evidence type="ECO:0000313" key="2">
    <source>
        <dbReference type="Proteomes" id="UP000702209"/>
    </source>
</evidence>
<protein>
    <submittedName>
        <fullName evidence="1">DUF2190 family protein</fullName>
    </submittedName>
</protein>
<dbReference type="Proteomes" id="UP000702209">
    <property type="component" value="Unassembled WGS sequence"/>
</dbReference>
<dbReference type="EMBL" id="JADLQX010000024">
    <property type="protein sequence ID" value="MBF6301174.1"/>
    <property type="molecule type" value="Genomic_DNA"/>
</dbReference>
<organism evidence="1 2">
    <name type="scientific">Nocardia amamiensis</name>
    <dbReference type="NCBI Taxonomy" id="404578"/>
    <lineage>
        <taxon>Bacteria</taxon>
        <taxon>Bacillati</taxon>
        <taxon>Actinomycetota</taxon>
        <taxon>Actinomycetes</taxon>
        <taxon>Mycobacteriales</taxon>
        <taxon>Nocardiaceae</taxon>
        <taxon>Nocardia</taxon>
    </lineage>
</organism>
<proteinExistence type="predicted"/>
<accession>A0ABS0CX62</accession>
<dbReference type="RefSeq" id="WP_195132401.1">
    <property type="nucleotide sequence ID" value="NZ_JADLQX010000024.1"/>
</dbReference>
<comment type="caution">
    <text evidence="1">The sequence shown here is derived from an EMBL/GenBank/DDBJ whole genome shotgun (WGS) entry which is preliminary data.</text>
</comment>
<reference evidence="1 2" key="1">
    <citation type="submission" date="2020-10" db="EMBL/GenBank/DDBJ databases">
        <title>Identification of Nocardia species via Next-generation sequencing and recognition of intraspecies genetic diversity.</title>
        <authorList>
            <person name="Li P."/>
            <person name="Li P."/>
            <person name="Lu B."/>
        </authorList>
    </citation>
    <scope>NUCLEOTIDE SEQUENCE [LARGE SCALE GENOMIC DNA]</scope>
    <source>
        <strain evidence="1 2">BJ06-0157</strain>
    </source>
</reference>
<gene>
    <name evidence="1" type="ORF">IU459_27050</name>
</gene>
<keyword evidence="2" id="KW-1185">Reference proteome</keyword>
<evidence type="ECO:0000313" key="1">
    <source>
        <dbReference type="EMBL" id="MBF6301174.1"/>
    </source>
</evidence>